<comment type="subcellular location">
    <subcellularLocation>
        <location evidence="1">Cell membrane</location>
        <topology evidence="1">Multi-pass membrane protein</topology>
    </subcellularLocation>
</comment>
<feature type="transmembrane region" description="Helical" evidence="8">
    <location>
        <begin position="112"/>
        <end position="129"/>
    </location>
</feature>
<feature type="domain" description="Methanolan biosynthesis EpsI" evidence="9">
    <location>
        <begin position="313"/>
        <end position="501"/>
    </location>
</feature>
<keyword evidence="6 8" id="KW-1133">Transmembrane helix</keyword>
<dbReference type="Proteomes" id="UP001597400">
    <property type="component" value="Unassembled WGS sequence"/>
</dbReference>
<keyword evidence="7 8" id="KW-0472">Membrane</keyword>
<feature type="transmembrane region" description="Helical" evidence="8">
    <location>
        <begin position="164"/>
        <end position="184"/>
    </location>
</feature>
<feature type="transmembrane region" description="Helical" evidence="8">
    <location>
        <begin position="262"/>
        <end position="283"/>
    </location>
</feature>
<accession>A0ABW4TX79</accession>
<comment type="caution">
    <text evidence="10">The sequence shown here is derived from an EMBL/GenBank/DDBJ whole genome shotgun (WGS) entry which is preliminary data.</text>
</comment>
<reference evidence="11" key="1">
    <citation type="journal article" date="2019" name="Int. J. Syst. Evol. Microbiol.">
        <title>The Global Catalogue of Microorganisms (GCM) 10K type strain sequencing project: providing services to taxonomists for standard genome sequencing and annotation.</title>
        <authorList>
            <consortium name="The Broad Institute Genomics Platform"/>
            <consortium name="The Broad Institute Genome Sequencing Center for Infectious Disease"/>
            <person name="Wu L."/>
            <person name="Ma J."/>
        </authorList>
    </citation>
    <scope>NUCLEOTIDE SEQUENCE [LARGE SCALE GENOMIC DNA]</scope>
    <source>
        <strain evidence="11">CGMCC 1.12702</strain>
    </source>
</reference>
<dbReference type="InterPro" id="IPR019127">
    <property type="entry name" value="Exosortase"/>
</dbReference>
<keyword evidence="5 10" id="KW-0378">Hydrolase</keyword>
<feature type="transmembrane region" description="Helical" evidence="8">
    <location>
        <begin position="196"/>
        <end position="215"/>
    </location>
</feature>
<dbReference type="InterPro" id="IPR014263">
    <property type="entry name" value="Methanolan_biosynth_EpsI"/>
</dbReference>
<sequence length="511" mass="54047">MTAMRAVPVAPETTDTRDAWAAAVPIVIAAMLAVLLLFGGDAADMARIWWTSSTFEHCLFILPLIGWLVWQRAPELARLCPRGWAPGLLIVAAGAAGWLLGHAAGVAIARHLGLVLMLQGVVVATLGPAVTRGLLFPLCYAFFLVPAGEGLVPPLQAITAQMCMALLHLFGIAARLDGIFITTAHGWFEVAEACSGAKFLIAMVALGALAANVCFRSIRRRIAFMTLAIVIPVLANGVRAFGTILVANYTDTDVAGSFDHVVYGWVFFAVVIGLLLGLSWRFFDRAPDDPAFDPARIEPVPPHADPRRRVAVAVAAVLIAAAPVTWTELAASGGRLAPAAIALPSPNSWTPVSATHGLPWAPRFPGADRFALAHYRAADGTVVDLAIAAYGDQEEGHEVVGYGIGAVDPQSRWTWGADGAKVADGRAMRIVGPGDTPRDVLIFYRIGTLTTGSETRVKLETLRARLTGAPQRAVAIILSAQAPRGGTARPALDRFRAAIGPIDALADRATR</sequence>
<organism evidence="10 11">
    <name type="scientific">Sphingomonas arantia</name>
    <dbReference type="NCBI Taxonomy" id="1460676"/>
    <lineage>
        <taxon>Bacteria</taxon>
        <taxon>Pseudomonadati</taxon>
        <taxon>Pseudomonadota</taxon>
        <taxon>Alphaproteobacteria</taxon>
        <taxon>Sphingomonadales</taxon>
        <taxon>Sphingomonadaceae</taxon>
        <taxon>Sphingomonas</taxon>
    </lineage>
</organism>
<feature type="transmembrane region" description="Helical" evidence="8">
    <location>
        <begin position="82"/>
        <end position="100"/>
    </location>
</feature>
<evidence type="ECO:0000313" key="10">
    <source>
        <dbReference type="EMBL" id="MFD1950601.1"/>
    </source>
</evidence>
<feature type="transmembrane region" description="Helical" evidence="8">
    <location>
        <begin position="50"/>
        <end position="70"/>
    </location>
</feature>
<evidence type="ECO:0000256" key="4">
    <source>
        <dbReference type="ARBA" id="ARBA00022692"/>
    </source>
</evidence>
<name>A0ABW4TX79_9SPHN</name>
<feature type="transmembrane region" description="Helical" evidence="8">
    <location>
        <begin position="222"/>
        <end position="242"/>
    </location>
</feature>
<dbReference type="InterPro" id="IPR017540">
    <property type="entry name" value="Exosortase-1"/>
</dbReference>
<evidence type="ECO:0000256" key="2">
    <source>
        <dbReference type="ARBA" id="ARBA00022475"/>
    </source>
</evidence>
<dbReference type="EMBL" id="JBHUGS010000002">
    <property type="protein sequence ID" value="MFD1950601.1"/>
    <property type="molecule type" value="Genomic_DNA"/>
</dbReference>
<feature type="transmembrane region" description="Helical" evidence="8">
    <location>
        <begin position="20"/>
        <end position="38"/>
    </location>
</feature>
<dbReference type="GO" id="GO:0016787">
    <property type="term" value="F:hydrolase activity"/>
    <property type="evidence" value="ECO:0007669"/>
    <property type="project" value="UniProtKB-KW"/>
</dbReference>
<evidence type="ECO:0000256" key="3">
    <source>
        <dbReference type="ARBA" id="ARBA00022670"/>
    </source>
</evidence>
<dbReference type="NCBIfam" id="TIGR03109">
    <property type="entry name" value="exosort_XrtA"/>
    <property type="match status" value="1"/>
</dbReference>
<gene>
    <name evidence="10" type="primary">xrtA</name>
    <name evidence="10" type="ORF">ACFSGX_07460</name>
</gene>
<keyword evidence="11" id="KW-1185">Reference proteome</keyword>
<dbReference type="NCBIfam" id="TIGR02602">
    <property type="entry name" value="8TM_EpsH"/>
    <property type="match status" value="1"/>
</dbReference>
<dbReference type="EC" id="3.4.22.-" evidence="10"/>
<evidence type="ECO:0000256" key="8">
    <source>
        <dbReference type="SAM" id="Phobius"/>
    </source>
</evidence>
<dbReference type="InterPro" id="IPR013426">
    <property type="entry name" value="EpsH-like"/>
</dbReference>
<dbReference type="NCBIfam" id="TIGR02914">
    <property type="entry name" value="EpsI_fam"/>
    <property type="match status" value="1"/>
</dbReference>
<proteinExistence type="predicted"/>
<evidence type="ECO:0000256" key="7">
    <source>
        <dbReference type="ARBA" id="ARBA00023136"/>
    </source>
</evidence>
<keyword evidence="2" id="KW-1003">Cell membrane</keyword>
<evidence type="ECO:0000259" key="9">
    <source>
        <dbReference type="Pfam" id="PF11984"/>
    </source>
</evidence>
<dbReference type="RefSeq" id="WP_380928769.1">
    <property type="nucleotide sequence ID" value="NZ_JBHUGS010000002.1"/>
</dbReference>
<evidence type="ECO:0000256" key="5">
    <source>
        <dbReference type="ARBA" id="ARBA00022801"/>
    </source>
</evidence>
<evidence type="ECO:0000313" key="11">
    <source>
        <dbReference type="Proteomes" id="UP001597400"/>
    </source>
</evidence>
<dbReference type="InterPro" id="IPR026392">
    <property type="entry name" value="Exo/Archaeosortase_dom"/>
</dbReference>
<keyword evidence="4 8" id="KW-0812">Transmembrane</keyword>
<evidence type="ECO:0000256" key="1">
    <source>
        <dbReference type="ARBA" id="ARBA00004651"/>
    </source>
</evidence>
<evidence type="ECO:0000256" key="6">
    <source>
        <dbReference type="ARBA" id="ARBA00022989"/>
    </source>
</evidence>
<dbReference type="Pfam" id="PF09721">
    <property type="entry name" value="Exosortase_EpsH"/>
    <property type="match status" value="1"/>
</dbReference>
<keyword evidence="3" id="KW-0645">Protease</keyword>
<dbReference type="Pfam" id="PF11984">
    <property type="entry name" value="DUF3485"/>
    <property type="match status" value="1"/>
</dbReference>
<protein>
    <submittedName>
        <fullName evidence="10">Exosortase A</fullName>
        <ecNumber evidence="10">3.4.22.-</ecNumber>
    </submittedName>
</protein>
<dbReference type="NCBIfam" id="TIGR04178">
    <property type="entry name" value="exo_archaeo"/>
    <property type="match status" value="1"/>
</dbReference>